<name>A0A9W9KGI6_9EURO</name>
<accession>A0A9W9KGI6</accession>
<dbReference type="SUPFAM" id="SSF69065">
    <property type="entry name" value="RNase III domain-like"/>
    <property type="match status" value="1"/>
</dbReference>
<reference evidence="1" key="2">
    <citation type="journal article" date="2023" name="IMA Fungus">
        <title>Comparative genomic study of the Penicillium genus elucidates a diverse pangenome and 15 lateral gene transfer events.</title>
        <authorList>
            <person name="Petersen C."/>
            <person name="Sorensen T."/>
            <person name="Nielsen M.R."/>
            <person name="Sondergaard T.E."/>
            <person name="Sorensen J.L."/>
            <person name="Fitzpatrick D.A."/>
            <person name="Frisvad J.C."/>
            <person name="Nielsen K.L."/>
        </authorList>
    </citation>
    <scope>NUCLEOTIDE SEQUENCE</scope>
    <source>
        <strain evidence="1">IBT 34128</strain>
    </source>
</reference>
<dbReference type="GeneID" id="81392727"/>
<dbReference type="InterPro" id="IPR036389">
    <property type="entry name" value="RNase_III_sf"/>
</dbReference>
<gene>
    <name evidence="1" type="ORF">NUU61_002977</name>
</gene>
<reference evidence="1" key="1">
    <citation type="submission" date="2022-11" db="EMBL/GenBank/DDBJ databases">
        <authorList>
            <person name="Petersen C."/>
        </authorList>
    </citation>
    <scope>NUCLEOTIDE SEQUENCE</scope>
    <source>
        <strain evidence="1">IBT 34128</strain>
    </source>
</reference>
<dbReference type="RefSeq" id="XP_056514626.1">
    <property type="nucleotide sequence ID" value="XM_056653559.1"/>
</dbReference>
<evidence type="ECO:0000313" key="1">
    <source>
        <dbReference type="EMBL" id="KAJ5105630.1"/>
    </source>
</evidence>
<protein>
    <submittedName>
        <fullName evidence="1">Uncharacterized protein</fullName>
    </submittedName>
</protein>
<evidence type="ECO:0000313" key="2">
    <source>
        <dbReference type="Proteomes" id="UP001141434"/>
    </source>
</evidence>
<dbReference type="Proteomes" id="UP001141434">
    <property type="component" value="Unassembled WGS sequence"/>
</dbReference>
<organism evidence="1 2">
    <name type="scientific">Penicillium alfredii</name>
    <dbReference type="NCBI Taxonomy" id="1506179"/>
    <lineage>
        <taxon>Eukaryota</taxon>
        <taxon>Fungi</taxon>
        <taxon>Dikarya</taxon>
        <taxon>Ascomycota</taxon>
        <taxon>Pezizomycotina</taxon>
        <taxon>Eurotiomycetes</taxon>
        <taxon>Eurotiomycetidae</taxon>
        <taxon>Eurotiales</taxon>
        <taxon>Aspergillaceae</taxon>
        <taxon>Penicillium</taxon>
    </lineage>
</organism>
<dbReference type="GO" id="GO:0004525">
    <property type="term" value="F:ribonuclease III activity"/>
    <property type="evidence" value="ECO:0007669"/>
    <property type="project" value="InterPro"/>
</dbReference>
<dbReference type="EMBL" id="JAPMSZ010000004">
    <property type="protein sequence ID" value="KAJ5105630.1"/>
    <property type="molecule type" value="Genomic_DNA"/>
</dbReference>
<dbReference type="GO" id="GO:0006396">
    <property type="term" value="P:RNA processing"/>
    <property type="evidence" value="ECO:0007669"/>
    <property type="project" value="InterPro"/>
</dbReference>
<sequence length="79" mass="8757">MATNQTHLSEREALDIVHNITGYTFINPEPFYQALLTPSPLNPEGNKGLALIDSQTLRLVLATEGYRRQAPRGKGSICF</sequence>
<dbReference type="AlphaFoldDB" id="A0A9W9KGI6"/>
<comment type="caution">
    <text evidence="1">The sequence shown here is derived from an EMBL/GenBank/DDBJ whole genome shotgun (WGS) entry which is preliminary data.</text>
</comment>
<proteinExistence type="predicted"/>
<keyword evidence="2" id="KW-1185">Reference proteome</keyword>